<reference evidence="1" key="1">
    <citation type="journal article" date="2023" name="J Glob Antimicrob Resist">
        <title>Emergence of NDM-1 and KPC-3 carbapenemases in Kluyvera cryocrescens: Investigating genetic heterogeneity and acquisition routes of blaNDM-1 in Enterobacterales species in Portugal.</title>
        <authorList>
            <person name="Loiodice M."/>
            <person name="Ribeiro M."/>
            <person name="Peixe L."/>
            <person name="Novais A."/>
        </authorList>
    </citation>
    <scope>NUCLEOTIDE SEQUENCE</scope>
    <source>
        <strain evidence="1">K629</strain>
    </source>
</reference>
<evidence type="ECO:0000313" key="2">
    <source>
        <dbReference type="Proteomes" id="UP001276300"/>
    </source>
</evidence>
<name>A0AAW9CBC7_KLUCR</name>
<gene>
    <name evidence="1" type="ORF">QWU01_22860</name>
</gene>
<dbReference type="AlphaFoldDB" id="A0AAW9CBC7"/>
<sequence length="137" mass="15379">MSDFERLTNLEKMTAVGKLLYGRDSWQSPLSRALGVSDRTIRNYVSGETPVPVGISDRLLSLIEERISTMNAAKALIESDRIKNIDTADIKFITRLVDEYAYDRSDDRLAAIDAVNNSVCDGCYLSDLREIARKFAI</sequence>
<dbReference type="EMBL" id="JAUEQX010000023">
    <property type="protein sequence ID" value="MDW3779646.1"/>
    <property type="molecule type" value="Genomic_DNA"/>
</dbReference>
<accession>A0AAW9CBC7</accession>
<evidence type="ECO:0000313" key="1">
    <source>
        <dbReference type="EMBL" id="MDW3779646.1"/>
    </source>
</evidence>
<organism evidence="1 2">
    <name type="scientific">Kluyvera cryocrescens</name>
    <name type="common">Kluyvera citrophila</name>
    <dbReference type="NCBI Taxonomy" id="580"/>
    <lineage>
        <taxon>Bacteria</taxon>
        <taxon>Pseudomonadati</taxon>
        <taxon>Pseudomonadota</taxon>
        <taxon>Gammaproteobacteria</taxon>
        <taxon>Enterobacterales</taxon>
        <taxon>Enterobacteriaceae</taxon>
        <taxon>Kluyvera</taxon>
    </lineage>
</organism>
<dbReference type="RefSeq" id="WP_317068090.1">
    <property type="nucleotide sequence ID" value="NZ_JAMWJA010000011.1"/>
</dbReference>
<proteinExistence type="predicted"/>
<protein>
    <submittedName>
        <fullName evidence="1">Uncharacterized protein</fullName>
    </submittedName>
</protein>
<dbReference type="Proteomes" id="UP001276300">
    <property type="component" value="Unassembled WGS sequence"/>
</dbReference>
<comment type="caution">
    <text evidence="1">The sequence shown here is derived from an EMBL/GenBank/DDBJ whole genome shotgun (WGS) entry which is preliminary data.</text>
</comment>